<dbReference type="RefSeq" id="WP_144990687.1">
    <property type="nucleotide sequence ID" value="NZ_VNJK01000001.1"/>
</dbReference>
<dbReference type="AlphaFoldDB" id="A0A559J1V4"/>
<proteinExistence type="predicted"/>
<name>A0A559J1V4_9BACL</name>
<dbReference type="EMBL" id="VNJK01000001">
    <property type="protein sequence ID" value="TVX93826.1"/>
    <property type="molecule type" value="Genomic_DNA"/>
</dbReference>
<dbReference type="Gene3D" id="3.40.630.30">
    <property type="match status" value="1"/>
</dbReference>
<dbReference type="Proteomes" id="UP000318102">
    <property type="component" value="Unassembled WGS sequence"/>
</dbReference>
<evidence type="ECO:0000259" key="1">
    <source>
        <dbReference type="PROSITE" id="PS51186"/>
    </source>
</evidence>
<evidence type="ECO:0000313" key="3">
    <source>
        <dbReference type="Proteomes" id="UP000318102"/>
    </source>
</evidence>
<reference evidence="2 3" key="1">
    <citation type="submission" date="2019-07" db="EMBL/GenBank/DDBJ databases">
        <authorList>
            <person name="Kim J."/>
        </authorList>
    </citation>
    <scope>NUCLEOTIDE SEQUENCE [LARGE SCALE GENOMIC DNA]</scope>
    <source>
        <strain evidence="2 3">N4</strain>
    </source>
</reference>
<evidence type="ECO:0000313" key="2">
    <source>
        <dbReference type="EMBL" id="TVX93826.1"/>
    </source>
</evidence>
<sequence>MSAQFEAYQATIQDLEAIAEIFDQYRIFYGQQSDVAQAREFLFDRFEHRESIIFIVKDKSTGTIAGFTQLYPVFSSISMERSLILNDLYVRESHRRQGIAQLLLDEAKKYAQLIKAKGLELSTAIDNEQAQRLYERNGYGRDEHYYHYYLSVKGNVPV</sequence>
<dbReference type="PANTHER" id="PTHR43072:SF60">
    <property type="entry name" value="L-2,4-DIAMINOBUTYRIC ACID ACETYLTRANSFERASE"/>
    <property type="match status" value="1"/>
</dbReference>
<comment type="caution">
    <text evidence="2">The sequence shown here is derived from an EMBL/GenBank/DDBJ whole genome shotgun (WGS) entry which is preliminary data.</text>
</comment>
<organism evidence="2 3">
    <name type="scientific">Paenibacillus agilis</name>
    <dbReference type="NCBI Taxonomy" id="3020863"/>
    <lineage>
        <taxon>Bacteria</taxon>
        <taxon>Bacillati</taxon>
        <taxon>Bacillota</taxon>
        <taxon>Bacilli</taxon>
        <taxon>Bacillales</taxon>
        <taxon>Paenibacillaceae</taxon>
        <taxon>Paenibacillus</taxon>
    </lineage>
</organism>
<dbReference type="PROSITE" id="PS51186">
    <property type="entry name" value="GNAT"/>
    <property type="match status" value="1"/>
</dbReference>
<dbReference type="PANTHER" id="PTHR43072">
    <property type="entry name" value="N-ACETYLTRANSFERASE"/>
    <property type="match status" value="1"/>
</dbReference>
<dbReference type="CDD" id="cd04301">
    <property type="entry name" value="NAT_SF"/>
    <property type="match status" value="1"/>
</dbReference>
<protein>
    <submittedName>
        <fullName evidence="2">GNAT family N-acetyltransferase</fullName>
    </submittedName>
</protein>
<gene>
    <name evidence="2" type="ORF">FPZ44_12655</name>
</gene>
<dbReference type="Pfam" id="PF00583">
    <property type="entry name" value="Acetyltransf_1"/>
    <property type="match status" value="1"/>
</dbReference>
<dbReference type="GO" id="GO:0016747">
    <property type="term" value="F:acyltransferase activity, transferring groups other than amino-acyl groups"/>
    <property type="evidence" value="ECO:0007669"/>
    <property type="project" value="InterPro"/>
</dbReference>
<dbReference type="OrthoDB" id="9792929at2"/>
<dbReference type="InterPro" id="IPR000182">
    <property type="entry name" value="GNAT_dom"/>
</dbReference>
<keyword evidence="3" id="KW-1185">Reference proteome</keyword>
<feature type="domain" description="N-acetyltransferase" evidence="1">
    <location>
        <begin position="5"/>
        <end position="158"/>
    </location>
</feature>
<dbReference type="InterPro" id="IPR016181">
    <property type="entry name" value="Acyl_CoA_acyltransferase"/>
</dbReference>
<dbReference type="SUPFAM" id="SSF55729">
    <property type="entry name" value="Acyl-CoA N-acyltransferases (Nat)"/>
    <property type="match status" value="1"/>
</dbReference>
<accession>A0A559J1V4</accession>